<evidence type="ECO:0000313" key="2">
    <source>
        <dbReference type="Proteomes" id="UP000827556"/>
    </source>
</evidence>
<reference evidence="2" key="1">
    <citation type="submission" date="2021-05" db="EMBL/GenBank/DDBJ databases">
        <authorList>
            <person name="Kupczok A."/>
            <person name="Weidenbach K."/>
            <person name="Wolf S."/>
            <person name="Fischer M.A."/>
            <person name="Kern T."/>
            <person name="Reetz J."/>
            <person name="Urbanska N."/>
            <person name="Kunzel S."/>
            <person name="Schmitz R.A."/>
            <person name="Rother M."/>
        </authorList>
    </citation>
    <scope>NUCLEOTIDE SEQUENCE [LARGE SCALE GENOMIC DNA]</scope>
</reference>
<keyword evidence="2" id="KW-1185">Reference proteome</keyword>
<name>A0AA48X5F4_9CAUD</name>
<proteinExistence type="predicted"/>
<organism evidence="1 2">
    <name type="scientific">Methanoculleus virus Blf4</name>
    <dbReference type="NCBI Taxonomy" id="3070925"/>
    <lineage>
        <taxon>Viruses</taxon>
        <taxon>Duplodnaviria</taxon>
        <taxon>Heunggongvirae</taxon>
        <taxon>Uroviricota</taxon>
        <taxon>Caudoviricetes</taxon>
        <taxon>Pungoviridae</taxon>
        <taxon>Flagovirus</taxon>
        <taxon>Flagovirus limi</taxon>
    </lineage>
</organism>
<accession>A0AA48X5F4</accession>
<dbReference type="EMBL" id="MZ171369">
    <property type="protein sequence ID" value="QXM18645.1"/>
    <property type="molecule type" value="Genomic_DNA"/>
</dbReference>
<evidence type="ECO:0000313" key="1">
    <source>
        <dbReference type="EMBL" id="QXM18645.1"/>
    </source>
</evidence>
<sequence>MRIHTAAGVEEIDADRLIVEGDEYVLFQGEEEVRRVSIADIVSDGEGMNGIETIYSRS</sequence>
<protein>
    <submittedName>
        <fullName evidence="1">Uncharacterized protein</fullName>
    </submittedName>
</protein>
<dbReference type="Proteomes" id="UP000827556">
    <property type="component" value="Segment"/>
</dbReference>